<dbReference type="EMBL" id="JACCJB010000013">
    <property type="protein sequence ID" value="KAF6221908.1"/>
    <property type="molecule type" value="Genomic_DNA"/>
</dbReference>
<keyword evidence="1" id="KW-0732">Signal</keyword>
<dbReference type="Proteomes" id="UP000593566">
    <property type="component" value="Unassembled WGS sequence"/>
</dbReference>
<protein>
    <recommendedName>
        <fullName evidence="4">Ecp2 effector protein domain-containing protein</fullName>
    </recommendedName>
</protein>
<evidence type="ECO:0000313" key="3">
    <source>
        <dbReference type="Proteomes" id="UP000593566"/>
    </source>
</evidence>
<reference evidence="2 3" key="1">
    <citation type="journal article" date="2020" name="Genomics">
        <title>Complete, high-quality genomes from long-read metagenomic sequencing of two wolf lichen thalli reveals enigmatic genome architecture.</title>
        <authorList>
            <person name="McKenzie S.K."/>
            <person name="Walston R.F."/>
            <person name="Allen J.L."/>
        </authorList>
    </citation>
    <scope>NUCLEOTIDE SEQUENCE [LARGE SCALE GENOMIC DNA]</scope>
    <source>
        <strain evidence="2">WasteWater1</strain>
    </source>
</reference>
<accession>A0A8H6CE82</accession>
<gene>
    <name evidence="2" type="ORF">HO133_001876</name>
</gene>
<organism evidence="2 3">
    <name type="scientific">Letharia lupina</name>
    <dbReference type="NCBI Taxonomy" id="560253"/>
    <lineage>
        <taxon>Eukaryota</taxon>
        <taxon>Fungi</taxon>
        <taxon>Dikarya</taxon>
        <taxon>Ascomycota</taxon>
        <taxon>Pezizomycotina</taxon>
        <taxon>Lecanoromycetes</taxon>
        <taxon>OSLEUM clade</taxon>
        <taxon>Lecanoromycetidae</taxon>
        <taxon>Lecanorales</taxon>
        <taxon>Lecanorineae</taxon>
        <taxon>Parmeliaceae</taxon>
        <taxon>Letharia</taxon>
    </lineage>
</organism>
<evidence type="ECO:0008006" key="4">
    <source>
        <dbReference type="Google" id="ProtNLM"/>
    </source>
</evidence>
<feature type="signal peptide" evidence="1">
    <location>
        <begin position="1"/>
        <end position="22"/>
    </location>
</feature>
<evidence type="ECO:0000256" key="1">
    <source>
        <dbReference type="SAM" id="SignalP"/>
    </source>
</evidence>
<comment type="caution">
    <text evidence="2">The sequence shown here is derived from an EMBL/GenBank/DDBJ whole genome shotgun (WGS) entry which is preliminary data.</text>
</comment>
<sequence length="232" mass="25145">MFSISLSLVIPLLPAFTVSSSALPSSRNMISSSLSLPIVFETLHTNNTSWQDLGSPVSSYSPDCSISYGRYLNQASCNSALAKISQVTTPITFGERGTGTWDVVLPRRYLSDDGQCAIDVKVDLNGAQRDVSNYLQITNAASAVLRDCVQMRQPSTGGLVKKLGIRYGSLSAEISRYHPNVECRDQMTSAPPSYDSCKDILDTMQWSETLTNFGLPWQQGVNNATSGNSDLG</sequence>
<name>A0A8H6CE82_9LECA</name>
<evidence type="ECO:0000313" key="2">
    <source>
        <dbReference type="EMBL" id="KAF6221908.1"/>
    </source>
</evidence>
<dbReference type="RefSeq" id="XP_037151343.1">
    <property type="nucleotide sequence ID" value="XM_037292804.1"/>
</dbReference>
<keyword evidence="3" id="KW-1185">Reference proteome</keyword>
<feature type="chain" id="PRO_5034009977" description="Ecp2 effector protein domain-containing protein" evidence="1">
    <location>
        <begin position="23"/>
        <end position="232"/>
    </location>
</feature>
<proteinExistence type="predicted"/>
<dbReference type="AlphaFoldDB" id="A0A8H6CE82"/>
<dbReference type="GeneID" id="59330290"/>